<dbReference type="GO" id="GO:0003911">
    <property type="term" value="F:DNA ligase (NAD+) activity"/>
    <property type="evidence" value="ECO:0007669"/>
    <property type="project" value="UniProtKB-UniRule"/>
</dbReference>
<dbReference type="Proteomes" id="UP001143328">
    <property type="component" value="Unassembled WGS sequence"/>
</dbReference>
<keyword evidence="8" id="KW-0732">Signal</keyword>
<reference evidence="10" key="1">
    <citation type="journal article" date="2014" name="Int. J. Syst. Evol. Microbiol.">
        <title>Complete genome sequence of Corynebacterium casei LMG S-19264T (=DSM 44701T), isolated from a smear-ripened cheese.</title>
        <authorList>
            <consortium name="US DOE Joint Genome Institute (JGI-PGF)"/>
            <person name="Walter F."/>
            <person name="Albersmeier A."/>
            <person name="Kalinowski J."/>
            <person name="Ruckert C."/>
        </authorList>
    </citation>
    <scope>NUCLEOTIDE SEQUENCE</scope>
    <source>
        <strain evidence="10">VKM B-2935</strain>
    </source>
</reference>
<dbReference type="NCBIfam" id="NF005987">
    <property type="entry name" value="PRK08097.1"/>
    <property type="match status" value="1"/>
</dbReference>
<dbReference type="SMART" id="SM00532">
    <property type="entry name" value="LIGANc"/>
    <property type="match status" value="1"/>
</dbReference>
<dbReference type="InterPro" id="IPR020923">
    <property type="entry name" value="DNA_ligase_B"/>
</dbReference>
<dbReference type="EC" id="6.5.1.2" evidence="7"/>
<comment type="similarity">
    <text evidence="7">Belongs to the NAD-dependent DNA ligase family. LigB subfamily.</text>
</comment>
<dbReference type="PANTHER" id="PTHR47810:SF1">
    <property type="entry name" value="DNA LIGASE B"/>
    <property type="match status" value="1"/>
</dbReference>
<dbReference type="SUPFAM" id="SSF47781">
    <property type="entry name" value="RuvA domain 2-like"/>
    <property type="match status" value="1"/>
</dbReference>
<dbReference type="EMBL" id="BSFN01000001">
    <property type="protein sequence ID" value="GLK87017.1"/>
    <property type="molecule type" value="Genomic_DNA"/>
</dbReference>
<dbReference type="Gene3D" id="3.30.470.30">
    <property type="entry name" value="DNA ligase/mRNA capping enzyme"/>
    <property type="match status" value="1"/>
</dbReference>
<comment type="function">
    <text evidence="7">Catalyzes the formation of phosphodiester linkages between 5'-phosphoryl and 3'-hydroxyl groups in double-stranded DNA using NAD as a coenzyme and as the energy source for the reaction.</text>
</comment>
<name>A0A9W6K1F3_9PSED</name>
<keyword evidence="3 7" id="KW-0227">DNA damage</keyword>
<dbReference type="PANTHER" id="PTHR47810">
    <property type="entry name" value="DNA LIGASE"/>
    <property type="match status" value="1"/>
</dbReference>
<dbReference type="HAMAP" id="MF_01587">
    <property type="entry name" value="DNA_ligase_B"/>
    <property type="match status" value="1"/>
</dbReference>
<evidence type="ECO:0000256" key="6">
    <source>
        <dbReference type="ARBA" id="ARBA00034005"/>
    </source>
</evidence>
<dbReference type="Gene3D" id="1.10.150.20">
    <property type="entry name" value="5' to 3' exonuclease, C-terminal subdomain"/>
    <property type="match status" value="1"/>
</dbReference>
<feature type="domain" description="NAD-dependent DNA ligase N-terminal" evidence="9">
    <location>
        <begin position="29"/>
        <end position="429"/>
    </location>
</feature>
<dbReference type="RefSeq" id="WP_271193254.1">
    <property type="nucleotide sequence ID" value="NZ_BSFN01000001.1"/>
</dbReference>
<evidence type="ECO:0000256" key="4">
    <source>
        <dbReference type="ARBA" id="ARBA00023027"/>
    </source>
</evidence>
<sequence>MLRRIALLLCCGFSLPILAAPCPTWTPEQATTELDALTRQISQWDEHYHRLGQSLIADELYDQTVLRLRQWRECFPAIQVAQAPAAPATGGPLAHPIAHTGLNKLADAAAIQAWMQHREDVWVQPKVDGVAVSLVYRNGRLHQMVSRGDGLTGQDWTAHAEHIPAIASTLPTQEAQTILQGELYLRLPAHIQAKSGGMGARATVAGLLNRKVLSASDGPRIGLFVWELPLGPVEMKARLENLRALGFADTNEFSKPISHWRDAERWRRHWHQSALPFASDGVVVRQGTRPVGSRWRAAPPATAVAWKYPYSQALAEVRRVEFKIGRTGRITPLLHLQPVRLDDRTIRRVSVGSLRRWQRLDIRPGDQVAIALAGLTIPRLDDVTWRTQLRAPLEGPNAEDFHHLSCWQPDGNCTSQFQARLEWLSSKKGLAMAGVGPGTWDKLLSAKRMNGLLDWLDLGEAELASLPGFGKRSANNVFNSFNAARGRSFTTWLKAIGLPPTGGASLPENWDTLANRSERDWLAQPGIGITRAQQLQDFFRHPQVLALRDKLQAAAVPGF</sequence>
<proteinExistence type="inferred from homology"/>
<feature type="chain" id="PRO_5040945583" description="DNA ligase B" evidence="8">
    <location>
        <begin position="20"/>
        <end position="559"/>
    </location>
</feature>
<comment type="catalytic activity">
    <reaction evidence="6 7">
        <text>NAD(+) + (deoxyribonucleotide)n-3'-hydroxyl + 5'-phospho-(deoxyribonucleotide)m = (deoxyribonucleotide)n+m + AMP + beta-nicotinamide D-nucleotide.</text>
        <dbReference type="EC" id="6.5.1.2"/>
    </reaction>
</comment>
<keyword evidence="2 7" id="KW-0235">DNA replication</keyword>
<evidence type="ECO:0000256" key="1">
    <source>
        <dbReference type="ARBA" id="ARBA00022598"/>
    </source>
</evidence>
<evidence type="ECO:0000256" key="2">
    <source>
        <dbReference type="ARBA" id="ARBA00022705"/>
    </source>
</evidence>
<reference evidence="10" key="2">
    <citation type="submission" date="2023-01" db="EMBL/GenBank/DDBJ databases">
        <authorList>
            <person name="Sun Q."/>
            <person name="Evtushenko L."/>
        </authorList>
    </citation>
    <scope>NUCLEOTIDE SEQUENCE</scope>
    <source>
        <strain evidence="10">VKM B-2935</strain>
    </source>
</reference>
<evidence type="ECO:0000313" key="10">
    <source>
        <dbReference type="EMBL" id="GLK87017.1"/>
    </source>
</evidence>
<dbReference type="InterPro" id="IPR013839">
    <property type="entry name" value="DNAligase_adenylation"/>
</dbReference>
<dbReference type="GO" id="GO:0006260">
    <property type="term" value="P:DNA replication"/>
    <property type="evidence" value="ECO:0007669"/>
    <property type="project" value="UniProtKB-KW"/>
</dbReference>
<evidence type="ECO:0000256" key="7">
    <source>
        <dbReference type="HAMAP-Rule" id="MF_01587"/>
    </source>
</evidence>
<dbReference type="InterPro" id="IPR013840">
    <property type="entry name" value="DNAligase_N"/>
</dbReference>
<dbReference type="InterPro" id="IPR033136">
    <property type="entry name" value="DNA_ligase_CS"/>
</dbReference>
<accession>A0A9W6K1F3</accession>
<dbReference type="Gene3D" id="1.10.287.610">
    <property type="entry name" value="Helix hairpin bin"/>
    <property type="match status" value="1"/>
</dbReference>
<evidence type="ECO:0000256" key="5">
    <source>
        <dbReference type="ARBA" id="ARBA00023204"/>
    </source>
</evidence>
<protein>
    <recommendedName>
        <fullName evidence="7">DNA ligase B</fullName>
        <ecNumber evidence="7">6.5.1.2</ecNumber>
    </recommendedName>
    <alternativeName>
        <fullName evidence="7">Polydeoxyribonucleotide synthase [NAD(+)] B</fullName>
    </alternativeName>
</protein>
<dbReference type="InterPro" id="IPR004150">
    <property type="entry name" value="NAD_DNA_ligase_OB"/>
</dbReference>
<feature type="active site" description="N6-AMP-lysine intermediate" evidence="7">
    <location>
        <position position="126"/>
    </location>
</feature>
<evidence type="ECO:0000313" key="11">
    <source>
        <dbReference type="Proteomes" id="UP001143328"/>
    </source>
</evidence>
<dbReference type="Gene3D" id="2.40.50.140">
    <property type="entry name" value="Nucleic acid-binding proteins"/>
    <property type="match status" value="1"/>
</dbReference>
<dbReference type="Pfam" id="PF03120">
    <property type="entry name" value="OB_DNA_ligase"/>
    <property type="match status" value="1"/>
</dbReference>
<organism evidence="10 11">
    <name type="scientific">Pseudomonas turukhanskensis</name>
    <dbReference type="NCBI Taxonomy" id="1806536"/>
    <lineage>
        <taxon>Bacteria</taxon>
        <taxon>Pseudomonadati</taxon>
        <taxon>Pseudomonadota</taxon>
        <taxon>Gammaproteobacteria</taxon>
        <taxon>Pseudomonadales</taxon>
        <taxon>Pseudomonadaceae</taxon>
        <taxon>Pseudomonas</taxon>
    </lineage>
</organism>
<dbReference type="AlphaFoldDB" id="A0A9W6K1F3"/>
<feature type="signal peptide" evidence="8">
    <location>
        <begin position="1"/>
        <end position="19"/>
    </location>
</feature>
<keyword evidence="1 7" id="KW-0436">Ligase</keyword>
<dbReference type="PROSITE" id="PS01056">
    <property type="entry name" value="DNA_LIGASE_N2"/>
    <property type="match status" value="1"/>
</dbReference>
<gene>
    <name evidence="7 10" type="primary">ligB</name>
    <name evidence="10" type="ORF">GCM10017655_00790</name>
</gene>
<evidence type="ECO:0000259" key="9">
    <source>
        <dbReference type="SMART" id="SM00532"/>
    </source>
</evidence>
<dbReference type="SUPFAM" id="SSF50249">
    <property type="entry name" value="Nucleic acid-binding proteins"/>
    <property type="match status" value="1"/>
</dbReference>
<dbReference type="InterPro" id="IPR050326">
    <property type="entry name" value="NAD_dep_DNA_ligaseB"/>
</dbReference>
<keyword evidence="4 7" id="KW-0520">NAD</keyword>
<dbReference type="InterPro" id="IPR010994">
    <property type="entry name" value="RuvA_2-like"/>
</dbReference>
<dbReference type="SUPFAM" id="SSF56091">
    <property type="entry name" value="DNA ligase/mRNA capping enzyme, catalytic domain"/>
    <property type="match status" value="1"/>
</dbReference>
<evidence type="ECO:0000256" key="8">
    <source>
        <dbReference type="SAM" id="SignalP"/>
    </source>
</evidence>
<dbReference type="Pfam" id="PF01653">
    <property type="entry name" value="DNA_ligase_aden"/>
    <property type="match status" value="1"/>
</dbReference>
<keyword evidence="5 7" id="KW-0234">DNA repair</keyword>
<evidence type="ECO:0000256" key="3">
    <source>
        <dbReference type="ARBA" id="ARBA00022763"/>
    </source>
</evidence>
<dbReference type="GO" id="GO:0006281">
    <property type="term" value="P:DNA repair"/>
    <property type="evidence" value="ECO:0007669"/>
    <property type="project" value="UniProtKB-KW"/>
</dbReference>
<dbReference type="InterPro" id="IPR012340">
    <property type="entry name" value="NA-bd_OB-fold"/>
</dbReference>
<comment type="caution">
    <text evidence="10">The sequence shown here is derived from an EMBL/GenBank/DDBJ whole genome shotgun (WGS) entry which is preliminary data.</text>
</comment>
<keyword evidence="11" id="KW-1185">Reference proteome</keyword>